<reference evidence="1" key="1">
    <citation type="submission" date="2018-05" db="EMBL/GenBank/DDBJ databases">
        <authorList>
            <person name="Lanie J.A."/>
            <person name="Ng W.-L."/>
            <person name="Kazmierczak K.M."/>
            <person name="Andrzejewski T.M."/>
            <person name="Davidsen T.M."/>
            <person name="Wayne K.J."/>
            <person name="Tettelin H."/>
            <person name="Glass J.I."/>
            <person name="Rusch D."/>
            <person name="Podicherti R."/>
            <person name="Tsui H.-C.T."/>
            <person name="Winkler M.E."/>
        </authorList>
    </citation>
    <scope>NUCLEOTIDE SEQUENCE</scope>
</reference>
<organism evidence="1">
    <name type="scientific">marine metagenome</name>
    <dbReference type="NCBI Taxonomy" id="408172"/>
    <lineage>
        <taxon>unclassified sequences</taxon>
        <taxon>metagenomes</taxon>
        <taxon>ecological metagenomes</taxon>
    </lineage>
</organism>
<name>A0A382NSN4_9ZZZZ</name>
<proteinExistence type="predicted"/>
<protein>
    <recommendedName>
        <fullName evidence="2">Thioesterase domain-containing protein</fullName>
    </recommendedName>
</protein>
<gene>
    <name evidence="1" type="ORF">METZ01_LOCUS315425</name>
</gene>
<dbReference type="SUPFAM" id="SSF54637">
    <property type="entry name" value="Thioesterase/thiol ester dehydrase-isomerase"/>
    <property type="match status" value="1"/>
</dbReference>
<dbReference type="Pfam" id="PF13279">
    <property type="entry name" value="4HBT_2"/>
    <property type="match status" value="1"/>
</dbReference>
<accession>A0A382NSN4</accession>
<dbReference type="EMBL" id="UINC01101620">
    <property type="protein sequence ID" value="SVC62571.1"/>
    <property type="molecule type" value="Genomic_DNA"/>
</dbReference>
<evidence type="ECO:0000313" key="1">
    <source>
        <dbReference type="EMBL" id="SVC62571.1"/>
    </source>
</evidence>
<dbReference type="CDD" id="cd00586">
    <property type="entry name" value="4HBT"/>
    <property type="match status" value="1"/>
</dbReference>
<sequence>MGYYLVVFDCATDAFLHQVGLTGDLREETGATTFTLEAHVNYLNELHEGDPLRFTTRLLGFDHKRIHYFHEMYHATEGYLAATNELMSLHVNRSTRRSAPIAVEVTRRLREILEAHEALPLPEQVGRRIGLERRPNT</sequence>
<feature type="non-terminal residue" evidence="1">
    <location>
        <position position="137"/>
    </location>
</feature>
<evidence type="ECO:0008006" key="2">
    <source>
        <dbReference type="Google" id="ProtNLM"/>
    </source>
</evidence>
<dbReference type="InterPro" id="IPR029069">
    <property type="entry name" value="HotDog_dom_sf"/>
</dbReference>
<dbReference type="Gene3D" id="3.10.129.10">
    <property type="entry name" value="Hotdog Thioesterase"/>
    <property type="match status" value="1"/>
</dbReference>
<dbReference type="AlphaFoldDB" id="A0A382NSN4"/>